<keyword evidence="4" id="KW-0732">Signal</keyword>
<accession>A0AAU9TUL3</accession>
<reference evidence="6" key="1">
    <citation type="submission" date="2022-03" db="EMBL/GenBank/DDBJ databases">
        <authorList>
            <person name="Tunstrom K."/>
        </authorList>
    </citation>
    <scope>NUCLEOTIDE SEQUENCE</scope>
</reference>
<dbReference type="EMBL" id="CAKOGL010000010">
    <property type="protein sequence ID" value="CAH2090856.1"/>
    <property type="molecule type" value="Genomic_DNA"/>
</dbReference>
<gene>
    <name evidence="6" type="ORF">EEDITHA_LOCUS6773</name>
</gene>
<dbReference type="CDD" id="cd00042">
    <property type="entry name" value="CY"/>
    <property type="match status" value="1"/>
</dbReference>
<evidence type="ECO:0000256" key="2">
    <source>
        <dbReference type="ARBA" id="ARBA00022690"/>
    </source>
</evidence>
<keyword evidence="2" id="KW-0646">Protease inhibitor</keyword>
<comment type="similarity">
    <text evidence="1">Belongs to the cystatin family.</text>
</comment>
<protein>
    <recommendedName>
        <fullName evidence="5">Cystatin domain-containing protein</fullName>
    </recommendedName>
</protein>
<evidence type="ECO:0000313" key="6">
    <source>
        <dbReference type="EMBL" id="CAH2090856.1"/>
    </source>
</evidence>
<dbReference type="GO" id="GO:0004869">
    <property type="term" value="F:cysteine-type endopeptidase inhibitor activity"/>
    <property type="evidence" value="ECO:0007669"/>
    <property type="project" value="UniProtKB-KW"/>
</dbReference>
<name>A0AAU9TUL3_EUPED</name>
<feature type="signal peptide" evidence="4">
    <location>
        <begin position="1"/>
        <end position="22"/>
    </location>
</feature>
<dbReference type="GO" id="GO:0031982">
    <property type="term" value="C:vesicle"/>
    <property type="evidence" value="ECO:0007669"/>
    <property type="project" value="TreeGrafter"/>
</dbReference>
<dbReference type="PANTHER" id="PTHR46186">
    <property type="entry name" value="CYSTATIN"/>
    <property type="match status" value="1"/>
</dbReference>
<evidence type="ECO:0000256" key="1">
    <source>
        <dbReference type="ARBA" id="ARBA00009403"/>
    </source>
</evidence>
<evidence type="ECO:0000259" key="5">
    <source>
        <dbReference type="SMART" id="SM00043"/>
    </source>
</evidence>
<sequence length="131" mass="14844">MGKEYRVVFVLFLALALRIAEAEKPLVGGTESISVDDSKVKKLAESVMKKINEELTGERALILVEIEEATSKIVSGTSYFLRLKVGESNCLKQELSQNCRVDESRPHKACHADIWERLWLKITEIKYSCDK</sequence>
<feature type="domain" description="Cystatin" evidence="5">
    <location>
        <begin position="25"/>
        <end position="130"/>
    </location>
</feature>
<dbReference type="Pfam" id="PF00031">
    <property type="entry name" value="Cystatin"/>
    <property type="match status" value="1"/>
</dbReference>
<feature type="chain" id="PRO_5043358952" description="Cystatin domain-containing protein" evidence="4">
    <location>
        <begin position="23"/>
        <end position="131"/>
    </location>
</feature>
<evidence type="ECO:0000256" key="3">
    <source>
        <dbReference type="ARBA" id="ARBA00022704"/>
    </source>
</evidence>
<keyword evidence="3" id="KW-0789">Thiol protease inhibitor</keyword>
<dbReference type="SUPFAM" id="SSF54403">
    <property type="entry name" value="Cystatin/monellin"/>
    <property type="match status" value="1"/>
</dbReference>
<evidence type="ECO:0000256" key="4">
    <source>
        <dbReference type="SAM" id="SignalP"/>
    </source>
</evidence>
<dbReference type="Gene3D" id="3.10.450.10">
    <property type="match status" value="1"/>
</dbReference>
<dbReference type="Proteomes" id="UP001153954">
    <property type="component" value="Unassembled WGS sequence"/>
</dbReference>
<keyword evidence="7" id="KW-1185">Reference proteome</keyword>
<dbReference type="GO" id="GO:0005737">
    <property type="term" value="C:cytoplasm"/>
    <property type="evidence" value="ECO:0007669"/>
    <property type="project" value="TreeGrafter"/>
</dbReference>
<dbReference type="AlphaFoldDB" id="A0AAU9TUL3"/>
<dbReference type="PANTHER" id="PTHR46186:SF2">
    <property type="entry name" value="CYSTATIN"/>
    <property type="match status" value="1"/>
</dbReference>
<dbReference type="SMART" id="SM00043">
    <property type="entry name" value="CY"/>
    <property type="match status" value="1"/>
</dbReference>
<organism evidence="6 7">
    <name type="scientific">Euphydryas editha</name>
    <name type="common">Edith's checkerspot</name>
    <dbReference type="NCBI Taxonomy" id="104508"/>
    <lineage>
        <taxon>Eukaryota</taxon>
        <taxon>Metazoa</taxon>
        <taxon>Ecdysozoa</taxon>
        <taxon>Arthropoda</taxon>
        <taxon>Hexapoda</taxon>
        <taxon>Insecta</taxon>
        <taxon>Pterygota</taxon>
        <taxon>Neoptera</taxon>
        <taxon>Endopterygota</taxon>
        <taxon>Lepidoptera</taxon>
        <taxon>Glossata</taxon>
        <taxon>Ditrysia</taxon>
        <taxon>Papilionoidea</taxon>
        <taxon>Nymphalidae</taxon>
        <taxon>Nymphalinae</taxon>
        <taxon>Euphydryas</taxon>
    </lineage>
</organism>
<proteinExistence type="inferred from homology"/>
<dbReference type="GO" id="GO:0005615">
    <property type="term" value="C:extracellular space"/>
    <property type="evidence" value="ECO:0007669"/>
    <property type="project" value="TreeGrafter"/>
</dbReference>
<dbReference type="InterPro" id="IPR046350">
    <property type="entry name" value="Cystatin_sf"/>
</dbReference>
<comment type="caution">
    <text evidence="6">The sequence shown here is derived from an EMBL/GenBank/DDBJ whole genome shotgun (WGS) entry which is preliminary data.</text>
</comment>
<dbReference type="InterPro" id="IPR000010">
    <property type="entry name" value="Cystatin_dom"/>
</dbReference>
<evidence type="ECO:0000313" key="7">
    <source>
        <dbReference type="Proteomes" id="UP001153954"/>
    </source>
</evidence>